<sequence length="279" mass="31612">MVPQEACLPHADRDWPCVTDCDARIRRTGLSRDKDENGHDDTPMQVFTYLLIVFSLAFPCLLQAATTSNDQVIFTVDFSHQPPGTALPWLKENGFSFWLDAYRLNPRFENHALVLSTDGRAAGMIGKQFKSGEYIHHVKRVRIEWGVDQYPVGADWENGINRVPIAVVLTFGTKKWRSGIFPGFQPSPYFLSPFIGFKEEEGKQYVGKYYRKGGRYYCVASGDRAGQTIITDFEVDDRFKRAFAEPATPPITSFAFQMNTKDTLGGAKAFLRKIEFLAK</sequence>
<dbReference type="EMBL" id="AZHX01001850">
    <property type="protein sequence ID" value="ETW99335.1"/>
    <property type="molecule type" value="Genomic_DNA"/>
</dbReference>
<gene>
    <name evidence="1" type="ORF">ETSY2_41085</name>
</gene>
<keyword evidence="2" id="KW-1185">Reference proteome</keyword>
<evidence type="ECO:0000313" key="1">
    <source>
        <dbReference type="EMBL" id="ETW99335.1"/>
    </source>
</evidence>
<dbReference type="Proteomes" id="UP000019140">
    <property type="component" value="Unassembled WGS sequence"/>
</dbReference>
<evidence type="ECO:0000313" key="2">
    <source>
        <dbReference type="Proteomes" id="UP000019140"/>
    </source>
</evidence>
<organism evidence="1 2">
    <name type="scientific">Candidatus Entotheonella gemina</name>
    <dbReference type="NCBI Taxonomy" id="1429439"/>
    <lineage>
        <taxon>Bacteria</taxon>
        <taxon>Pseudomonadati</taxon>
        <taxon>Nitrospinota/Tectimicrobiota group</taxon>
        <taxon>Candidatus Tectimicrobiota</taxon>
        <taxon>Candidatus Entotheonellia</taxon>
        <taxon>Candidatus Entotheonellales</taxon>
        <taxon>Candidatus Entotheonellaceae</taxon>
        <taxon>Candidatus Entotheonella</taxon>
    </lineage>
</organism>
<protein>
    <recommendedName>
        <fullName evidence="3">DUF3047 domain-containing protein</fullName>
    </recommendedName>
</protein>
<reference evidence="1 2" key="1">
    <citation type="journal article" date="2014" name="Nature">
        <title>An environmental bacterial taxon with a large and distinct metabolic repertoire.</title>
        <authorList>
            <person name="Wilson M.C."/>
            <person name="Mori T."/>
            <person name="Ruckert C."/>
            <person name="Uria A.R."/>
            <person name="Helf M.J."/>
            <person name="Takada K."/>
            <person name="Gernert C."/>
            <person name="Steffens U.A."/>
            <person name="Heycke N."/>
            <person name="Schmitt S."/>
            <person name="Rinke C."/>
            <person name="Helfrich E.J."/>
            <person name="Brachmann A.O."/>
            <person name="Gurgui C."/>
            <person name="Wakimoto T."/>
            <person name="Kracht M."/>
            <person name="Crusemann M."/>
            <person name="Hentschel U."/>
            <person name="Abe I."/>
            <person name="Matsunaga S."/>
            <person name="Kalinowski J."/>
            <person name="Takeyama H."/>
            <person name="Piel J."/>
        </authorList>
    </citation>
    <scope>NUCLEOTIDE SEQUENCE [LARGE SCALE GENOMIC DNA]</scope>
    <source>
        <strain evidence="2">TSY2</strain>
    </source>
</reference>
<dbReference type="AlphaFoldDB" id="W4LNQ7"/>
<evidence type="ECO:0008006" key="3">
    <source>
        <dbReference type="Google" id="ProtNLM"/>
    </source>
</evidence>
<name>W4LNQ7_9BACT</name>
<comment type="caution">
    <text evidence="1">The sequence shown here is derived from an EMBL/GenBank/DDBJ whole genome shotgun (WGS) entry which is preliminary data.</text>
</comment>
<proteinExistence type="predicted"/>
<dbReference type="HOGENOM" id="CLU_1224230_0_0_7"/>
<accession>W4LNQ7</accession>